<dbReference type="GO" id="GO:0005886">
    <property type="term" value="C:plasma membrane"/>
    <property type="evidence" value="ECO:0007669"/>
    <property type="project" value="UniProtKB-SubCell"/>
</dbReference>
<comment type="caution">
    <text evidence="10">The sequence shown here is derived from an EMBL/GenBank/DDBJ whole genome shotgun (WGS) entry which is preliminary data.</text>
</comment>
<evidence type="ECO:0000256" key="2">
    <source>
        <dbReference type="ARBA" id="ARBA00005745"/>
    </source>
</evidence>
<dbReference type="InterPro" id="IPR042094">
    <property type="entry name" value="T2SS_GspF_sf"/>
</dbReference>
<evidence type="ECO:0000313" key="13">
    <source>
        <dbReference type="Proteomes" id="UP000484547"/>
    </source>
</evidence>
<dbReference type="Proteomes" id="UP000443070">
    <property type="component" value="Unassembled WGS sequence"/>
</dbReference>
<dbReference type="InterPro" id="IPR003004">
    <property type="entry name" value="GspF/PilC"/>
</dbReference>
<dbReference type="RefSeq" id="WP_155163601.1">
    <property type="nucleotide sequence ID" value="NZ_WNBG01000001.1"/>
</dbReference>
<keyword evidence="3" id="KW-1003">Cell membrane</keyword>
<feature type="transmembrane region" description="Helical" evidence="8">
    <location>
        <begin position="169"/>
        <end position="197"/>
    </location>
</feature>
<evidence type="ECO:0000313" key="10">
    <source>
        <dbReference type="EMBL" id="MTT75155.1"/>
    </source>
</evidence>
<evidence type="ECO:0000259" key="9">
    <source>
        <dbReference type="Pfam" id="PF00482"/>
    </source>
</evidence>
<dbReference type="Proteomes" id="UP000484547">
    <property type="component" value="Unassembled WGS sequence"/>
</dbReference>
<evidence type="ECO:0000256" key="7">
    <source>
        <dbReference type="ARBA" id="ARBA00023136"/>
    </source>
</evidence>
<dbReference type="PANTHER" id="PTHR30012:SF0">
    <property type="entry name" value="TYPE II SECRETION SYSTEM PROTEIN F-RELATED"/>
    <property type="match status" value="1"/>
</dbReference>
<dbReference type="InterPro" id="IPR018076">
    <property type="entry name" value="T2SS_GspF_dom"/>
</dbReference>
<gene>
    <name evidence="10" type="ORF">GMD11_02575</name>
    <name evidence="11" type="ORF">GMD18_02570</name>
</gene>
<evidence type="ECO:0000256" key="6">
    <source>
        <dbReference type="ARBA" id="ARBA00022989"/>
    </source>
</evidence>
<evidence type="ECO:0000256" key="5">
    <source>
        <dbReference type="ARBA" id="ARBA00022692"/>
    </source>
</evidence>
<keyword evidence="7 8" id="KW-0472">Membrane</keyword>
<dbReference type="OrthoDB" id="9805682at2"/>
<dbReference type="PRINTS" id="PR00812">
    <property type="entry name" value="BCTERIALGSPF"/>
</dbReference>
<evidence type="ECO:0000256" key="4">
    <source>
        <dbReference type="ARBA" id="ARBA00022519"/>
    </source>
</evidence>
<accession>A0A7X2XEC7</accession>
<comment type="similarity">
    <text evidence="2">Belongs to the GSP F family.</text>
</comment>
<evidence type="ECO:0000256" key="8">
    <source>
        <dbReference type="SAM" id="Phobius"/>
    </source>
</evidence>
<proteinExistence type="inferred from homology"/>
<dbReference type="EMBL" id="WNBW01000001">
    <property type="protein sequence ID" value="MTU03286.1"/>
    <property type="molecule type" value="Genomic_DNA"/>
</dbReference>
<comment type="subcellular location">
    <subcellularLocation>
        <location evidence="1">Cell inner membrane</location>
        <topology evidence="1">Multi-pass membrane protein</topology>
    </subcellularLocation>
</comment>
<feature type="transmembrane region" description="Helical" evidence="8">
    <location>
        <begin position="374"/>
        <end position="395"/>
    </location>
</feature>
<feature type="domain" description="Type II secretion system protein GspF" evidence="9">
    <location>
        <begin position="271"/>
        <end position="393"/>
    </location>
</feature>
<dbReference type="EMBL" id="WNBM01000001">
    <property type="protein sequence ID" value="MTT75155.1"/>
    <property type="molecule type" value="Genomic_DNA"/>
</dbReference>
<name>A0A7X2XEC7_9FIRM</name>
<keyword evidence="5 8" id="KW-0812">Transmembrane</keyword>
<dbReference type="PANTHER" id="PTHR30012">
    <property type="entry name" value="GENERAL SECRETION PATHWAY PROTEIN"/>
    <property type="match status" value="1"/>
</dbReference>
<protein>
    <submittedName>
        <fullName evidence="10">Type II secretion system F family protein</fullName>
    </submittedName>
</protein>
<reference evidence="12 13" key="1">
    <citation type="journal article" date="2019" name="Nat. Med.">
        <title>A library of human gut bacterial isolates paired with longitudinal multiomics data enables mechanistic microbiome research.</title>
        <authorList>
            <person name="Poyet M."/>
            <person name="Groussin M."/>
            <person name="Gibbons S.M."/>
            <person name="Avila-Pacheco J."/>
            <person name="Jiang X."/>
            <person name="Kearney S.M."/>
            <person name="Perrotta A.R."/>
            <person name="Berdy B."/>
            <person name="Zhao S."/>
            <person name="Lieberman T.D."/>
            <person name="Swanson P.K."/>
            <person name="Smith M."/>
            <person name="Roesemann S."/>
            <person name="Alexander J.E."/>
            <person name="Rich S.A."/>
            <person name="Livny J."/>
            <person name="Vlamakis H."/>
            <person name="Clish C."/>
            <person name="Bullock K."/>
            <person name="Deik A."/>
            <person name="Scott J."/>
            <person name="Pierce K.A."/>
            <person name="Xavier R.J."/>
            <person name="Alm E.J."/>
        </authorList>
    </citation>
    <scope>NUCLEOTIDE SEQUENCE [LARGE SCALE GENOMIC DNA]</scope>
    <source>
        <strain evidence="10 13">BIOML-A13</strain>
        <strain evidence="11 12">BIOML-A3</strain>
    </source>
</reference>
<organism evidence="10 13">
    <name type="scientific">Phascolarctobacterium faecium</name>
    <dbReference type="NCBI Taxonomy" id="33025"/>
    <lineage>
        <taxon>Bacteria</taxon>
        <taxon>Bacillati</taxon>
        <taxon>Bacillota</taxon>
        <taxon>Negativicutes</taxon>
        <taxon>Acidaminococcales</taxon>
        <taxon>Acidaminococcaceae</taxon>
        <taxon>Phascolarctobacterium</taxon>
    </lineage>
</organism>
<sequence>MEQFKYKARKRDGAVVYGTVNAPNEAAVAAFIRKQDMYVAGIEASKKKGLFSGVLFEESINLYDISIFARQFATLLGAGVPLLTGLEILTQQSAKERLRTVLGQITTSVREGKALSAAMAEFPKVFPELMTNMVAAGEAGGILEIVMDRLAAQFEKDYRMNAKFKSAMIYPAIVLSVAAIVVAIIMMFVMPVFVGLFEQLKIELPFVTRVVIGISNFLGHYWYLVIAALIGLFLLYKWAGTKESFRLWRDSVYLKVPIFGDLYNKIIITRFARTFASLSRSGVPILNAMTIVSKATGSLQAERVLNQARGSLRRGRTLADPMEASGMFPPIVISLVNIGEETGALDTMLDKVADFYGAEVDDTIGRLQTIMDPILIVVLGVIIGTLAVALLLPMFEIVTKVGSL</sequence>
<dbReference type="GO" id="GO:0015628">
    <property type="term" value="P:protein secretion by the type II secretion system"/>
    <property type="evidence" value="ECO:0007669"/>
    <property type="project" value="TreeGrafter"/>
</dbReference>
<feature type="domain" description="Type II secretion system protein GspF" evidence="9">
    <location>
        <begin position="68"/>
        <end position="191"/>
    </location>
</feature>
<dbReference type="FunFam" id="1.20.81.30:FF:000001">
    <property type="entry name" value="Type II secretion system protein F"/>
    <property type="match status" value="2"/>
</dbReference>
<dbReference type="AlphaFoldDB" id="A0A7X2XEC7"/>
<dbReference type="Pfam" id="PF00482">
    <property type="entry name" value="T2SSF"/>
    <property type="match status" value="2"/>
</dbReference>
<keyword evidence="12" id="KW-1185">Reference proteome</keyword>
<evidence type="ECO:0000256" key="1">
    <source>
        <dbReference type="ARBA" id="ARBA00004429"/>
    </source>
</evidence>
<evidence type="ECO:0000256" key="3">
    <source>
        <dbReference type="ARBA" id="ARBA00022475"/>
    </source>
</evidence>
<keyword evidence="4" id="KW-0997">Cell inner membrane</keyword>
<dbReference type="Gene3D" id="1.20.81.30">
    <property type="entry name" value="Type II secretion system (T2SS), domain F"/>
    <property type="match status" value="2"/>
</dbReference>
<evidence type="ECO:0000313" key="11">
    <source>
        <dbReference type="EMBL" id="MTU03286.1"/>
    </source>
</evidence>
<feature type="transmembrane region" description="Helical" evidence="8">
    <location>
        <begin position="217"/>
        <end position="236"/>
    </location>
</feature>
<keyword evidence="6 8" id="KW-1133">Transmembrane helix</keyword>
<evidence type="ECO:0000313" key="12">
    <source>
        <dbReference type="Proteomes" id="UP000443070"/>
    </source>
</evidence>